<reference evidence="7" key="1">
    <citation type="submission" date="2021-01" db="EMBL/GenBank/DDBJ databases">
        <title>Whole genome shotgun sequence of Sinosporangium siamense NBRC 109515.</title>
        <authorList>
            <person name="Komaki H."/>
            <person name="Tamura T."/>
        </authorList>
    </citation>
    <scope>NUCLEOTIDE SEQUENCE</scope>
    <source>
        <strain evidence="7">NBRC 109515</strain>
    </source>
</reference>
<evidence type="ECO:0000313" key="8">
    <source>
        <dbReference type="Proteomes" id="UP000606172"/>
    </source>
</evidence>
<evidence type="ECO:0000256" key="3">
    <source>
        <dbReference type="ARBA" id="ARBA00022989"/>
    </source>
</evidence>
<feature type="transmembrane region" description="Helical" evidence="5">
    <location>
        <begin position="67"/>
        <end position="84"/>
    </location>
</feature>
<evidence type="ECO:0000259" key="6">
    <source>
        <dbReference type="SMART" id="SM00752"/>
    </source>
</evidence>
<protein>
    <recommendedName>
        <fullName evidence="6">HTTM-like domain-containing protein</fullName>
    </recommendedName>
</protein>
<evidence type="ECO:0000256" key="2">
    <source>
        <dbReference type="ARBA" id="ARBA00022692"/>
    </source>
</evidence>
<name>A0A919RJ11_9ACTN</name>
<accession>A0A919RJ11</accession>
<keyword evidence="4 5" id="KW-0472">Membrane</keyword>
<evidence type="ECO:0000256" key="4">
    <source>
        <dbReference type="ARBA" id="ARBA00023136"/>
    </source>
</evidence>
<sequence>MAGPVTRWFFAPVPLRRIAVFRALVYLFVPIDMFLFTGSTWGHVHSAANYRPVLIARLLHLPAANEVSVPVLFGVVLVACLVAAAGRLPRVAGYTAALGFGYWAILAMSYGKVDHDHLALMVALFVLPTIGHVGGSRTAQPGTPDTAKAEAAGWAVRCVQIAVVATYFLSTYAKIRFGGWEWPNGATFHWAMSRRGTPVGQFLADFPTLLHLSQWGVLIAELLSPVLLFLRGRALHAGVVFFLGFHLMTWVTIAIHFLPLVVCLLVFLPLERVRLRAAIGRKGAGGGAAGQKVAVVGDQAVDPVS</sequence>
<feature type="transmembrane region" description="Helical" evidence="5">
    <location>
        <begin position="212"/>
        <end position="230"/>
    </location>
</feature>
<comment type="caution">
    <text evidence="7">The sequence shown here is derived from an EMBL/GenBank/DDBJ whole genome shotgun (WGS) entry which is preliminary data.</text>
</comment>
<dbReference type="EMBL" id="BOOW01000018">
    <property type="protein sequence ID" value="GII92769.1"/>
    <property type="molecule type" value="Genomic_DNA"/>
</dbReference>
<dbReference type="AlphaFoldDB" id="A0A919RJ11"/>
<comment type="subcellular location">
    <subcellularLocation>
        <location evidence="1">Endomembrane system</location>
        <topology evidence="1">Multi-pass membrane protein</topology>
    </subcellularLocation>
</comment>
<keyword evidence="3 5" id="KW-1133">Transmembrane helix</keyword>
<dbReference type="SMART" id="SM00752">
    <property type="entry name" value="HTTM"/>
    <property type="match status" value="1"/>
</dbReference>
<keyword evidence="8" id="KW-1185">Reference proteome</keyword>
<evidence type="ECO:0000256" key="5">
    <source>
        <dbReference type="SAM" id="Phobius"/>
    </source>
</evidence>
<feature type="domain" description="HTTM-like" evidence="6">
    <location>
        <begin position="10"/>
        <end position="272"/>
    </location>
</feature>
<dbReference type="InterPro" id="IPR053934">
    <property type="entry name" value="HTTM_dom"/>
</dbReference>
<evidence type="ECO:0000313" key="7">
    <source>
        <dbReference type="EMBL" id="GII92769.1"/>
    </source>
</evidence>
<feature type="transmembrane region" description="Helical" evidence="5">
    <location>
        <begin position="242"/>
        <end position="268"/>
    </location>
</feature>
<evidence type="ECO:0000256" key="1">
    <source>
        <dbReference type="ARBA" id="ARBA00004127"/>
    </source>
</evidence>
<gene>
    <name evidence="7" type="ORF">Ssi02_30000</name>
</gene>
<dbReference type="Pfam" id="PF05090">
    <property type="entry name" value="HTTM"/>
    <property type="match status" value="1"/>
</dbReference>
<feature type="transmembrane region" description="Helical" evidence="5">
    <location>
        <begin position="117"/>
        <end position="134"/>
    </location>
</feature>
<proteinExistence type="predicted"/>
<feature type="transmembrane region" description="Helical" evidence="5">
    <location>
        <begin position="91"/>
        <end position="111"/>
    </location>
</feature>
<dbReference type="Proteomes" id="UP000606172">
    <property type="component" value="Unassembled WGS sequence"/>
</dbReference>
<feature type="transmembrane region" description="Helical" evidence="5">
    <location>
        <begin position="24"/>
        <end position="44"/>
    </location>
</feature>
<dbReference type="GO" id="GO:0012505">
    <property type="term" value="C:endomembrane system"/>
    <property type="evidence" value="ECO:0007669"/>
    <property type="project" value="UniProtKB-SubCell"/>
</dbReference>
<dbReference type="RefSeq" id="WP_204025798.1">
    <property type="nucleotide sequence ID" value="NZ_BOOW01000018.1"/>
</dbReference>
<dbReference type="InterPro" id="IPR011020">
    <property type="entry name" value="HTTM-like"/>
</dbReference>
<organism evidence="7 8">
    <name type="scientific">Sinosporangium siamense</name>
    <dbReference type="NCBI Taxonomy" id="1367973"/>
    <lineage>
        <taxon>Bacteria</taxon>
        <taxon>Bacillati</taxon>
        <taxon>Actinomycetota</taxon>
        <taxon>Actinomycetes</taxon>
        <taxon>Streptosporangiales</taxon>
        <taxon>Streptosporangiaceae</taxon>
        <taxon>Sinosporangium</taxon>
    </lineage>
</organism>
<keyword evidence="2 5" id="KW-0812">Transmembrane</keyword>